<dbReference type="EMBL" id="BNJK01000001">
    <property type="protein sequence ID" value="GHO91126.1"/>
    <property type="molecule type" value="Genomic_DNA"/>
</dbReference>
<dbReference type="AlphaFoldDB" id="A0A8J3IJ48"/>
<gene>
    <name evidence="1" type="ORF">KSF_011740</name>
</gene>
<evidence type="ECO:0000313" key="2">
    <source>
        <dbReference type="Proteomes" id="UP000597444"/>
    </source>
</evidence>
<evidence type="ECO:0000313" key="1">
    <source>
        <dbReference type="EMBL" id="GHO91126.1"/>
    </source>
</evidence>
<name>A0A8J3IJ48_9CHLR</name>
<reference evidence="1" key="1">
    <citation type="submission" date="2020-10" db="EMBL/GenBank/DDBJ databases">
        <title>Taxonomic study of unclassified bacteria belonging to the class Ktedonobacteria.</title>
        <authorList>
            <person name="Yabe S."/>
            <person name="Wang C.M."/>
            <person name="Zheng Y."/>
            <person name="Sakai Y."/>
            <person name="Cavaletti L."/>
            <person name="Monciardini P."/>
            <person name="Donadio S."/>
        </authorList>
    </citation>
    <scope>NUCLEOTIDE SEQUENCE</scope>
    <source>
        <strain evidence="1">ID150040</strain>
    </source>
</reference>
<sequence>MGKNRQASTRSPDNSVGAMLSPWTVATSKQMRMRVSKETAGSRNQHRVNRDASITISPSLSAAEWYAQWQKLAATERTIM</sequence>
<proteinExistence type="predicted"/>
<comment type="caution">
    <text evidence="1">The sequence shown here is derived from an EMBL/GenBank/DDBJ whole genome shotgun (WGS) entry which is preliminary data.</text>
</comment>
<protein>
    <submittedName>
        <fullName evidence="1">Uncharacterized protein</fullName>
    </submittedName>
</protein>
<keyword evidence="2" id="KW-1185">Reference proteome</keyword>
<dbReference type="Proteomes" id="UP000597444">
    <property type="component" value="Unassembled WGS sequence"/>
</dbReference>
<organism evidence="1 2">
    <name type="scientific">Reticulibacter mediterranei</name>
    <dbReference type="NCBI Taxonomy" id="2778369"/>
    <lineage>
        <taxon>Bacteria</taxon>
        <taxon>Bacillati</taxon>
        <taxon>Chloroflexota</taxon>
        <taxon>Ktedonobacteria</taxon>
        <taxon>Ktedonobacterales</taxon>
        <taxon>Reticulibacteraceae</taxon>
        <taxon>Reticulibacter</taxon>
    </lineage>
</organism>
<accession>A0A8J3IJ48</accession>